<protein>
    <recommendedName>
        <fullName evidence="3">Addiction module protein</fullName>
    </recommendedName>
</protein>
<evidence type="ECO:0000313" key="1">
    <source>
        <dbReference type="EMBL" id="MQL51964.1"/>
    </source>
</evidence>
<sequence length="76" mass="9032">MMEPSLKEIQRAIIRLDRNSQLDLAYWILHMEEKYFDLSETPDDLRSIRRGLDDLDRGNILTSEQARKRLLKTAKT</sequence>
<dbReference type="Proteomes" id="UP000441717">
    <property type="component" value="Unassembled WGS sequence"/>
</dbReference>
<name>A0A6N7IPM8_9FIRM</name>
<reference evidence="1 2" key="1">
    <citation type="submission" date="2019-10" db="EMBL/GenBank/DDBJ databases">
        <title>Comparative genomics of sulfur disproportionating microorganisms.</title>
        <authorList>
            <person name="Ward L.M."/>
            <person name="Bertran E."/>
            <person name="Johnston D."/>
        </authorList>
    </citation>
    <scope>NUCLEOTIDE SEQUENCE [LARGE SCALE GENOMIC DNA]</scope>
    <source>
        <strain evidence="1 2">DSM 14055</strain>
    </source>
</reference>
<dbReference type="AlphaFoldDB" id="A0A6N7IPM8"/>
<dbReference type="RefSeq" id="WP_152945890.1">
    <property type="nucleotide sequence ID" value="NZ_WHYR01000014.1"/>
</dbReference>
<organism evidence="1 2">
    <name type="scientific">Desulfofundulus thermobenzoicus</name>
    <dbReference type="NCBI Taxonomy" id="29376"/>
    <lineage>
        <taxon>Bacteria</taxon>
        <taxon>Bacillati</taxon>
        <taxon>Bacillota</taxon>
        <taxon>Clostridia</taxon>
        <taxon>Eubacteriales</taxon>
        <taxon>Peptococcaceae</taxon>
        <taxon>Desulfofundulus</taxon>
    </lineage>
</organism>
<proteinExistence type="predicted"/>
<dbReference type="EMBL" id="WHYR01000014">
    <property type="protein sequence ID" value="MQL51964.1"/>
    <property type="molecule type" value="Genomic_DNA"/>
</dbReference>
<gene>
    <name evidence="1" type="ORF">GFC01_06720</name>
</gene>
<evidence type="ECO:0008006" key="3">
    <source>
        <dbReference type="Google" id="ProtNLM"/>
    </source>
</evidence>
<keyword evidence="2" id="KW-1185">Reference proteome</keyword>
<evidence type="ECO:0000313" key="2">
    <source>
        <dbReference type="Proteomes" id="UP000441717"/>
    </source>
</evidence>
<accession>A0A6N7IPM8</accession>
<comment type="caution">
    <text evidence="1">The sequence shown here is derived from an EMBL/GenBank/DDBJ whole genome shotgun (WGS) entry which is preliminary data.</text>
</comment>